<reference evidence="2" key="1">
    <citation type="submission" date="2013-08" db="EMBL/GenBank/DDBJ databases">
        <authorList>
            <person name="Mendez C."/>
            <person name="Richter M."/>
            <person name="Ferrer M."/>
            <person name="Sanchez J."/>
        </authorList>
    </citation>
    <scope>NUCLEOTIDE SEQUENCE</scope>
</reference>
<feature type="non-terminal residue" evidence="2">
    <location>
        <position position="144"/>
    </location>
</feature>
<dbReference type="InterPro" id="IPR017895">
    <property type="entry name" value="HTH_IS408/IS1162_type"/>
</dbReference>
<accession>T0ZAH5</accession>
<dbReference type="PANTHER" id="PTHR35004:SF8">
    <property type="entry name" value="TRANSPOSASE RV3428C-RELATED"/>
    <property type="match status" value="1"/>
</dbReference>
<gene>
    <name evidence="2" type="ORF">B1A_15970</name>
</gene>
<sequence length="144" mass="16586">MAEYLGRAKKAGITWPLSEDLDDAALEERLFGVPTQENFLRPIPNWSYVHREFRRPHMTLMLLWTEYREAHPDGYGYTQFCEYYRRFSKTLAPTMRQRHVAGDKVFVDFAGDTLGIYGPDGEIATHAQIFVAVLGASNFTYVEA</sequence>
<dbReference type="EMBL" id="AUZX01011730">
    <property type="protein sequence ID" value="EQD42053.1"/>
    <property type="molecule type" value="Genomic_DNA"/>
</dbReference>
<evidence type="ECO:0000313" key="2">
    <source>
        <dbReference type="EMBL" id="EQD42053.1"/>
    </source>
</evidence>
<dbReference type="PROSITE" id="PS50532">
    <property type="entry name" value="HTH_IS408"/>
    <property type="match status" value="1"/>
</dbReference>
<organism evidence="2">
    <name type="scientific">mine drainage metagenome</name>
    <dbReference type="NCBI Taxonomy" id="410659"/>
    <lineage>
        <taxon>unclassified sequences</taxon>
        <taxon>metagenomes</taxon>
        <taxon>ecological metagenomes</taxon>
    </lineage>
</organism>
<proteinExistence type="predicted"/>
<evidence type="ECO:0000259" key="1">
    <source>
        <dbReference type="PROSITE" id="PS50532"/>
    </source>
</evidence>
<comment type="caution">
    <text evidence="2">The sequence shown here is derived from an EMBL/GenBank/DDBJ whole genome shotgun (WGS) entry which is preliminary data.</text>
</comment>
<feature type="domain" description="HTH IS408-type" evidence="1">
    <location>
        <begin position="1"/>
        <end position="53"/>
    </location>
</feature>
<dbReference type="PANTHER" id="PTHR35004">
    <property type="entry name" value="TRANSPOSASE RV3428C-RELATED"/>
    <property type="match status" value="1"/>
</dbReference>
<reference evidence="2" key="2">
    <citation type="journal article" date="2014" name="ISME J.">
        <title>Microbial stratification in low pH oxic and suboxic macroscopic growths along an acid mine drainage.</title>
        <authorList>
            <person name="Mendez-Garcia C."/>
            <person name="Mesa V."/>
            <person name="Sprenger R.R."/>
            <person name="Richter M."/>
            <person name="Diez M.S."/>
            <person name="Solano J."/>
            <person name="Bargiela R."/>
            <person name="Golyshina O.V."/>
            <person name="Manteca A."/>
            <person name="Ramos J.L."/>
            <person name="Gallego J.R."/>
            <person name="Llorente I."/>
            <person name="Martins Dos Santos V.A."/>
            <person name="Jensen O.N."/>
            <person name="Pelaez A.I."/>
            <person name="Sanchez J."/>
            <person name="Ferrer M."/>
        </authorList>
    </citation>
    <scope>NUCLEOTIDE SEQUENCE</scope>
</reference>
<name>T0ZAH5_9ZZZZ</name>
<dbReference type="AlphaFoldDB" id="T0ZAH5"/>
<protein>
    <submittedName>
        <fullName evidence="2">Integrase catalytic region</fullName>
    </submittedName>
</protein>